<organism evidence="2 3">
    <name type="scientific">Fistulina hepatica ATCC 64428</name>
    <dbReference type="NCBI Taxonomy" id="1128425"/>
    <lineage>
        <taxon>Eukaryota</taxon>
        <taxon>Fungi</taxon>
        <taxon>Dikarya</taxon>
        <taxon>Basidiomycota</taxon>
        <taxon>Agaricomycotina</taxon>
        <taxon>Agaricomycetes</taxon>
        <taxon>Agaricomycetidae</taxon>
        <taxon>Agaricales</taxon>
        <taxon>Fistulinaceae</taxon>
        <taxon>Fistulina</taxon>
    </lineage>
</organism>
<evidence type="ECO:0000256" key="1">
    <source>
        <dbReference type="SAM" id="MobiDB-lite"/>
    </source>
</evidence>
<sequence>MAQGGSRGGRRTKKAARTNARKRRPVAMVPTSSGAEPSQTENDPRQALPNPQPENNPRQSLLDSQPENGPRRPLPDSQSDDRPAGTAGTQSNSPGLQPSSSLDTNAGDKRRRDANDEGEDSSNAEEQVEPEDYYHSKGKMIIRFLDMWSDLREVLRHGARRYPNDPDEMYTAR</sequence>
<feature type="compositionally biased region" description="Basic and acidic residues" evidence="1">
    <location>
        <begin position="106"/>
        <end position="115"/>
    </location>
</feature>
<feature type="compositionally biased region" description="Polar residues" evidence="1">
    <location>
        <begin position="87"/>
        <end position="104"/>
    </location>
</feature>
<gene>
    <name evidence="2" type="ORF">FISHEDRAFT_58045</name>
</gene>
<feature type="compositionally biased region" description="Acidic residues" evidence="1">
    <location>
        <begin position="116"/>
        <end position="131"/>
    </location>
</feature>
<reference evidence="2 3" key="1">
    <citation type="journal article" date="2015" name="Fungal Genet. Biol.">
        <title>Evolution of novel wood decay mechanisms in Agaricales revealed by the genome sequences of Fistulina hepatica and Cylindrobasidium torrendii.</title>
        <authorList>
            <person name="Floudas D."/>
            <person name="Held B.W."/>
            <person name="Riley R."/>
            <person name="Nagy L.G."/>
            <person name="Koehler G."/>
            <person name="Ransdell A.S."/>
            <person name="Younus H."/>
            <person name="Chow J."/>
            <person name="Chiniquy J."/>
            <person name="Lipzen A."/>
            <person name="Tritt A."/>
            <person name="Sun H."/>
            <person name="Haridas S."/>
            <person name="LaButti K."/>
            <person name="Ohm R.A."/>
            <person name="Kues U."/>
            <person name="Blanchette R.A."/>
            <person name="Grigoriev I.V."/>
            <person name="Minto R.E."/>
            <person name="Hibbett D.S."/>
        </authorList>
    </citation>
    <scope>NUCLEOTIDE SEQUENCE [LARGE SCALE GENOMIC DNA]</scope>
    <source>
        <strain evidence="2 3">ATCC 64428</strain>
    </source>
</reference>
<dbReference type="Proteomes" id="UP000054144">
    <property type="component" value="Unassembled WGS sequence"/>
</dbReference>
<evidence type="ECO:0000313" key="2">
    <source>
        <dbReference type="EMBL" id="KIY49797.1"/>
    </source>
</evidence>
<dbReference type="AlphaFoldDB" id="A0A0D7AEK8"/>
<protein>
    <submittedName>
        <fullName evidence="2">Uncharacterized protein</fullName>
    </submittedName>
</protein>
<feature type="compositionally biased region" description="Basic and acidic residues" evidence="1">
    <location>
        <begin position="69"/>
        <end position="83"/>
    </location>
</feature>
<proteinExistence type="predicted"/>
<feature type="compositionally biased region" description="Polar residues" evidence="1">
    <location>
        <begin position="30"/>
        <end position="41"/>
    </location>
</feature>
<feature type="compositionally biased region" description="Basic residues" evidence="1">
    <location>
        <begin position="8"/>
        <end position="25"/>
    </location>
</feature>
<keyword evidence="3" id="KW-1185">Reference proteome</keyword>
<accession>A0A0D7AEK8</accession>
<name>A0A0D7AEK8_9AGAR</name>
<feature type="compositionally biased region" description="Polar residues" evidence="1">
    <location>
        <begin position="53"/>
        <end position="67"/>
    </location>
</feature>
<evidence type="ECO:0000313" key="3">
    <source>
        <dbReference type="Proteomes" id="UP000054144"/>
    </source>
</evidence>
<feature type="region of interest" description="Disordered" evidence="1">
    <location>
        <begin position="1"/>
        <end position="136"/>
    </location>
</feature>
<dbReference type="EMBL" id="KN881721">
    <property type="protein sequence ID" value="KIY49797.1"/>
    <property type="molecule type" value="Genomic_DNA"/>
</dbReference>